<dbReference type="Proteomes" id="UP000650424">
    <property type="component" value="Unassembled WGS sequence"/>
</dbReference>
<proteinExistence type="predicted"/>
<dbReference type="RefSeq" id="WP_186947339.1">
    <property type="nucleotide sequence ID" value="NZ_JACOGF010000005.1"/>
</dbReference>
<evidence type="ECO:0000313" key="1">
    <source>
        <dbReference type="EMBL" id="MBC3918058.1"/>
    </source>
</evidence>
<sequence>MRPRFLSLIAISCAVPSAVFLLHGCGSSSDNASQALNPNLPVTSQGGWTTGDLHVHTIQSDDARTTQTLDTVLDKAFTSYGLDWTAITNHLRSSKYDNNGALLANPVPFAYGMESYEIPRIKALQASGRYADKTIFSGFEWDMPTHDHLGVSIFDVADGKLISSASAAKEFQYLFTTLEDSKFDAADVSKWKAKYPQRFNSTAADALQAVSWLKKNYPDTSFITINHPSRNPGKYTIADFRTMNDMAPNIMFSIEGMVGNQMEPDRGGYTSSYIDANKPNRVYGGVDAVVAQVGGVWDALLGEGRRIWNIADSDSHFKIDDAGNSSGYFPGEYAKNYVWMNDKKAGVNELIKSLQSGRSFSVFGDLINAMEFTVSNVNNASDVKNMGQELKVANGSTVDVTIRFKSPVRNNYEFPVGSGVSGNKAPKVDHVDLIVGDVGAKAAPDSSAYNVATNSSTKVLKRFTSADWKTDADGYNVIKYQMLVQKNQYLRLRGTNLGINVADLTDNGEPLADAKITTADNPTRHNQINERNYASLWFYSNPVFVSVN</sequence>
<comment type="caution">
    <text evidence="1">The sequence shown here is derived from an EMBL/GenBank/DDBJ whole genome shotgun (WGS) entry which is preliminary data.</text>
</comment>
<organism evidence="1 2">
    <name type="scientific">Undibacterium hunanense</name>
    <dbReference type="NCBI Taxonomy" id="2762292"/>
    <lineage>
        <taxon>Bacteria</taxon>
        <taxon>Pseudomonadati</taxon>
        <taxon>Pseudomonadota</taxon>
        <taxon>Betaproteobacteria</taxon>
        <taxon>Burkholderiales</taxon>
        <taxon>Oxalobacteraceae</taxon>
        <taxon>Undibacterium</taxon>
    </lineage>
</organism>
<dbReference type="SUPFAM" id="SSF89550">
    <property type="entry name" value="PHP domain-like"/>
    <property type="match status" value="1"/>
</dbReference>
<gene>
    <name evidence="1" type="ORF">H8L32_11270</name>
</gene>
<evidence type="ECO:0000313" key="2">
    <source>
        <dbReference type="Proteomes" id="UP000650424"/>
    </source>
</evidence>
<protein>
    <submittedName>
        <fullName evidence="1">S-layer protein</fullName>
    </submittedName>
</protein>
<keyword evidence="2" id="KW-1185">Reference proteome</keyword>
<accession>A0ABR6ZQB9</accession>
<dbReference type="InterPro" id="IPR016195">
    <property type="entry name" value="Pol/histidinol_Pase-like"/>
</dbReference>
<dbReference type="Gene3D" id="3.20.20.140">
    <property type="entry name" value="Metal-dependent hydrolases"/>
    <property type="match status" value="1"/>
</dbReference>
<dbReference type="EMBL" id="JACOGF010000005">
    <property type="protein sequence ID" value="MBC3918058.1"/>
    <property type="molecule type" value="Genomic_DNA"/>
</dbReference>
<name>A0ABR6ZQB9_9BURK</name>
<reference evidence="1 2" key="1">
    <citation type="submission" date="2020-08" db="EMBL/GenBank/DDBJ databases">
        <title>Novel species isolated from subtropical streams in China.</title>
        <authorList>
            <person name="Lu H."/>
        </authorList>
    </citation>
    <scope>NUCLEOTIDE SEQUENCE [LARGE SCALE GENOMIC DNA]</scope>
    <source>
        <strain evidence="1 2">CY18W</strain>
    </source>
</reference>